<proteinExistence type="predicted"/>
<feature type="compositionally biased region" description="Gly residues" evidence="7">
    <location>
        <begin position="433"/>
        <end position="447"/>
    </location>
</feature>
<dbReference type="PANTHER" id="PTHR23003:SF62">
    <property type="entry name" value="SERINE_ARGININE (SR)-TYPE SHUTTLING MRNA BINDING PROTEIN NPL3"/>
    <property type="match status" value="1"/>
</dbReference>
<evidence type="ECO:0000256" key="7">
    <source>
        <dbReference type="SAM" id="MobiDB-lite"/>
    </source>
</evidence>
<dbReference type="AlphaFoldDB" id="A0AAN6T661"/>
<comment type="caution">
    <text evidence="9">The sequence shown here is derived from an EMBL/GenBank/DDBJ whole genome shotgun (WGS) entry which is preliminary data.</text>
</comment>
<feature type="compositionally biased region" description="Polar residues" evidence="7">
    <location>
        <begin position="300"/>
        <end position="310"/>
    </location>
</feature>
<keyword evidence="2" id="KW-0507">mRNA processing</keyword>
<evidence type="ECO:0000256" key="4">
    <source>
        <dbReference type="ARBA" id="ARBA00022884"/>
    </source>
</evidence>
<feature type="compositionally biased region" description="Basic and acidic residues" evidence="7">
    <location>
        <begin position="515"/>
        <end position="531"/>
    </location>
</feature>
<dbReference type="PROSITE" id="PS50102">
    <property type="entry name" value="RRM"/>
    <property type="match status" value="1"/>
</dbReference>
<evidence type="ECO:0000256" key="5">
    <source>
        <dbReference type="ARBA" id="ARBA00023242"/>
    </source>
</evidence>
<feature type="domain" description="RRM" evidence="8">
    <location>
        <begin position="332"/>
        <end position="429"/>
    </location>
</feature>
<dbReference type="GO" id="GO:0005737">
    <property type="term" value="C:cytoplasm"/>
    <property type="evidence" value="ECO:0007669"/>
    <property type="project" value="TreeGrafter"/>
</dbReference>
<evidence type="ECO:0000259" key="8">
    <source>
        <dbReference type="PROSITE" id="PS50102"/>
    </source>
</evidence>
<keyword evidence="4 6" id="KW-0694">RNA-binding</keyword>
<evidence type="ECO:0000313" key="9">
    <source>
        <dbReference type="EMBL" id="KAK4106243.1"/>
    </source>
</evidence>
<comment type="subcellular location">
    <subcellularLocation>
        <location evidence="1">Nucleus</location>
    </subcellularLocation>
</comment>
<dbReference type="PANTHER" id="PTHR23003">
    <property type="entry name" value="RNA RECOGNITION MOTIF RRM DOMAIN CONTAINING PROTEIN"/>
    <property type="match status" value="1"/>
</dbReference>
<keyword evidence="5" id="KW-0539">Nucleus</keyword>
<accession>A0AAN6T661</accession>
<feature type="region of interest" description="Disordered" evidence="7">
    <location>
        <begin position="289"/>
        <end position="330"/>
    </location>
</feature>
<dbReference type="InterPro" id="IPR050374">
    <property type="entry name" value="RRT5_SRSF_SR"/>
</dbReference>
<keyword evidence="10" id="KW-1185">Reference proteome</keyword>
<dbReference type="Pfam" id="PF00076">
    <property type="entry name" value="RRM_1"/>
    <property type="match status" value="1"/>
</dbReference>
<dbReference type="SMART" id="SM00360">
    <property type="entry name" value="RRM"/>
    <property type="match status" value="2"/>
</dbReference>
<dbReference type="Proteomes" id="UP001305647">
    <property type="component" value="Unassembled WGS sequence"/>
</dbReference>
<name>A0AAN6T661_9PEZI</name>
<dbReference type="InterPro" id="IPR035979">
    <property type="entry name" value="RBD_domain_sf"/>
</dbReference>
<dbReference type="GO" id="GO:0006397">
    <property type="term" value="P:mRNA processing"/>
    <property type="evidence" value="ECO:0007669"/>
    <property type="project" value="UniProtKB-KW"/>
</dbReference>
<protein>
    <recommendedName>
        <fullName evidence="8">RRM domain-containing protein</fullName>
    </recommendedName>
</protein>
<dbReference type="SUPFAM" id="SSF54928">
    <property type="entry name" value="RNA-binding domain, RBD"/>
    <property type="match status" value="2"/>
</dbReference>
<evidence type="ECO:0000256" key="2">
    <source>
        <dbReference type="ARBA" id="ARBA00022664"/>
    </source>
</evidence>
<dbReference type="InterPro" id="IPR000504">
    <property type="entry name" value="RRM_dom"/>
</dbReference>
<reference evidence="9" key="1">
    <citation type="journal article" date="2023" name="Mol. Phylogenet. Evol.">
        <title>Genome-scale phylogeny and comparative genomics of the fungal order Sordariales.</title>
        <authorList>
            <person name="Hensen N."/>
            <person name="Bonometti L."/>
            <person name="Westerberg I."/>
            <person name="Brannstrom I.O."/>
            <person name="Guillou S."/>
            <person name="Cros-Aarteil S."/>
            <person name="Calhoun S."/>
            <person name="Haridas S."/>
            <person name="Kuo A."/>
            <person name="Mondo S."/>
            <person name="Pangilinan J."/>
            <person name="Riley R."/>
            <person name="LaButti K."/>
            <person name="Andreopoulos B."/>
            <person name="Lipzen A."/>
            <person name="Chen C."/>
            <person name="Yan M."/>
            <person name="Daum C."/>
            <person name="Ng V."/>
            <person name="Clum A."/>
            <person name="Steindorff A."/>
            <person name="Ohm R.A."/>
            <person name="Martin F."/>
            <person name="Silar P."/>
            <person name="Natvig D.O."/>
            <person name="Lalanne C."/>
            <person name="Gautier V."/>
            <person name="Ament-Velasquez S.L."/>
            <person name="Kruys A."/>
            <person name="Hutchinson M.I."/>
            <person name="Powell A.J."/>
            <person name="Barry K."/>
            <person name="Miller A.N."/>
            <person name="Grigoriev I.V."/>
            <person name="Debuchy R."/>
            <person name="Gladieux P."/>
            <person name="Hiltunen Thoren M."/>
            <person name="Johannesson H."/>
        </authorList>
    </citation>
    <scope>NUCLEOTIDE SEQUENCE</scope>
    <source>
        <strain evidence="9">CBS 757.83</strain>
    </source>
</reference>
<dbReference type="InterPro" id="IPR012677">
    <property type="entry name" value="Nucleotide-bd_a/b_plait_sf"/>
</dbReference>
<reference evidence="9" key="2">
    <citation type="submission" date="2023-05" db="EMBL/GenBank/DDBJ databases">
        <authorList>
            <consortium name="Lawrence Berkeley National Laboratory"/>
            <person name="Steindorff A."/>
            <person name="Hensen N."/>
            <person name="Bonometti L."/>
            <person name="Westerberg I."/>
            <person name="Brannstrom I.O."/>
            <person name="Guillou S."/>
            <person name="Cros-Aarteil S."/>
            <person name="Calhoun S."/>
            <person name="Haridas S."/>
            <person name="Kuo A."/>
            <person name="Mondo S."/>
            <person name="Pangilinan J."/>
            <person name="Riley R."/>
            <person name="Labutti K."/>
            <person name="Andreopoulos B."/>
            <person name="Lipzen A."/>
            <person name="Chen C."/>
            <person name="Yanf M."/>
            <person name="Daum C."/>
            <person name="Ng V."/>
            <person name="Clum A."/>
            <person name="Ohm R."/>
            <person name="Martin F."/>
            <person name="Silar P."/>
            <person name="Natvig D."/>
            <person name="Lalanne C."/>
            <person name="Gautier V."/>
            <person name="Ament-Velasquez S.L."/>
            <person name="Kruys A."/>
            <person name="Hutchinson M.I."/>
            <person name="Powell A.J."/>
            <person name="Barry K."/>
            <person name="Miller A.N."/>
            <person name="Grigoriev I.V."/>
            <person name="Debuchy R."/>
            <person name="Gladieux P."/>
            <person name="Thoren M.H."/>
            <person name="Johannesson H."/>
        </authorList>
    </citation>
    <scope>NUCLEOTIDE SEQUENCE</scope>
    <source>
        <strain evidence="9">CBS 757.83</strain>
    </source>
</reference>
<feature type="compositionally biased region" description="Gly residues" evidence="7">
    <location>
        <begin position="494"/>
        <end position="511"/>
    </location>
</feature>
<feature type="region of interest" description="Disordered" evidence="7">
    <location>
        <begin position="481"/>
        <end position="568"/>
    </location>
</feature>
<dbReference type="GO" id="GO:0003729">
    <property type="term" value="F:mRNA binding"/>
    <property type="evidence" value="ECO:0007669"/>
    <property type="project" value="TreeGrafter"/>
</dbReference>
<feature type="region of interest" description="Disordered" evidence="7">
    <location>
        <begin position="433"/>
        <end position="467"/>
    </location>
</feature>
<dbReference type="EMBL" id="MU863624">
    <property type="protein sequence ID" value="KAK4106243.1"/>
    <property type="molecule type" value="Genomic_DNA"/>
</dbReference>
<gene>
    <name evidence="9" type="ORF">N658DRAFT_482155</name>
</gene>
<evidence type="ECO:0000256" key="3">
    <source>
        <dbReference type="ARBA" id="ARBA00022737"/>
    </source>
</evidence>
<feature type="compositionally biased region" description="Low complexity" evidence="7">
    <location>
        <begin position="457"/>
        <end position="467"/>
    </location>
</feature>
<dbReference type="GO" id="GO:0005634">
    <property type="term" value="C:nucleus"/>
    <property type="evidence" value="ECO:0007669"/>
    <property type="project" value="UniProtKB-SubCell"/>
</dbReference>
<sequence>MHRHHQHNRHLETYTVEPGTETGLYYILVANLAHRTTWRDLKAFASQACEVDHAEVYPPTSGFVRVKGQVNFEKAIRYLDGNTLEYRALQADGRNMNQPTVVKLPPGDYHAERIRRGGSVRVVDEPDSPVLDPNALPKPFHQGAGAGMGSPYSDYQGSASSAFNAASQAAMQWRYVMASSYVPGEDYQSAMPSAALMSPNPMAYQAMAPPNHGFIQPVATGPLPASTPSVMYQTASSPLSVMAHPASTRYDAPASYFQQGATYALEGQGYAGYYQRPAEEAGYYSPWLPDAATSAPPQPEQITTTTSSLSHIPKEHPPPATTTTTTTDQQQRKIVIHNLDRENLSEAVVMSHIAQLKSTTTTTTTTTAAAAAAAATAGQVERIELSANSSGRPRAFVTFSAAGPAAAAVAALDGRVVGGRKLAARVLEEGGAGLAGGSGGGGGGGGGRHGRRGQGRGSSSSSSSALGAGAAMVNLRGDAGRLSSKASHSEGGRSSVGGFGSAGPSGSGGGSLDAAGREDICIQESGKKEQRPVVVDGSGGRWKKRAAPVVVDGSAAGRKGNGGERGSR</sequence>
<evidence type="ECO:0000256" key="1">
    <source>
        <dbReference type="ARBA" id="ARBA00004123"/>
    </source>
</evidence>
<evidence type="ECO:0000313" key="10">
    <source>
        <dbReference type="Proteomes" id="UP001305647"/>
    </source>
</evidence>
<organism evidence="9 10">
    <name type="scientific">Parathielavia hyrcaniae</name>
    <dbReference type="NCBI Taxonomy" id="113614"/>
    <lineage>
        <taxon>Eukaryota</taxon>
        <taxon>Fungi</taxon>
        <taxon>Dikarya</taxon>
        <taxon>Ascomycota</taxon>
        <taxon>Pezizomycotina</taxon>
        <taxon>Sordariomycetes</taxon>
        <taxon>Sordariomycetidae</taxon>
        <taxon>Sordariales</taxon>
        <taxon>Chaetomiaceae</taxon>
        <taxon>Parathielavia</taxon>
    </lineage>
</organism>
<keyword evidence="3" id="KW-0677">Repeat</keyword>
<dbReference type="Gene3D" id="3.30.70.330">
    <property type="match status" value="2"/>
</dbReference>
<evidence type="ECO:0000256" key="6">
    <source>
        <dbReference type="PROSITE-ProRule" id="PRU00176"/>
    </source>
</evidence>